<proteinExistence type="predicted"/>
<accession>A0A0B0NKN0</accession>
<keyword evidence="2" id="KW-1185">Reference proteome</keyword>
<sequence length="85" mass="9771">MVLHVTTYIDANVPDVVLHENTYKKSYVMTCILAIPKVRIGLSDVITRSNRTRKHSSQVYTHSAIIYTSSVNLNQHFTFTYIQNL</sequence>
<evidence type="ECO:0000313" key="2">
    <source>
        <dbReference type="Proteomes" id="UP000032142"/>
    </source>
</evidence>
<evidence type="ECO:0000313" key="1">
    <source>
        <dbReference type="EMBL" id="KHG13375.1"/>
    </source>
</evidence>
<organism evidence="1 2">
    <name type="scientific">Gossypium arboreum</name>
    <name type="common">Tree cotton</name>
    <name type="synonym">Gossypium nanking</name>
    <dbReference type="NCBI Taxonomy" id="29729"/>
    <lineage>
        <taxon>Eukaryota</taxon>
        <taxon>Viridiplantae</taxon>
        <taxon>Streptophyta</taxon>
        <taxon>Embryophyta</taxon>
        <taxon>Tracheophyta</taxon>
        <taxon>Spermatophyta</taxon>
        <taxon>Magnoliopsida</taxon>
        <taxon>eudicotyledons</taxon>
        <taxon>Gunneridae</taxon>
        <taxon>Pentapetalae</taxon>
        <taxon>rosids</taxon>
        <taxon>malvids</taxon>
        <taxon>Malvales</taxon>
        <taxon>Malvaceae</taxon>
        <taxon>Malvoideae</taxon>
        <taxon>Gossypium</taxon>
    </lineage>
</organism>
<name>A0A0B0NKN0_GOSAR</name>
<gene>
    <name evidence="1" type="ORF">F383_17623</name>
</gene>
<dbReference type="AlphaFoldDB" id="A0A0B0NKN0"/>
<dbReference type="Proteomes" id="UP000032142">
    <property type="component" value="Unassembled WGS sequence"/>
</dbReference>
<protein>
    <submittedName>
        <fullName evidence="1">Methylmalonate semialdehyde dehydrogenase [acylating] 2</fullName>
    </submittedName>
</protein>
<dbReference type="EMBL" id="KN399434">
    <property type="protein sequence ID" value="KHG13375.1"/>
    <property type="molecule type" value="Genomic_DNA"/>
</dbReference>
<reference evidence="2" key="1">
    <citation type="submission" date="2014-09" db="EMBL/GenBank/DDBJ databases">
        <authorList>
            <person name="Mudge J."/>
            <person name="Ramaraj T."/>
            <person name="Lindquist I.E."/>
            <person name="Bharti A.K."/>
            <person name="Sundararajan A."/>
            <person name="Cameron C.T."/>
            <person name="Woodward J.E."/>
            <person name="May G.D."/>
            <person name="Brubaker C."/>
            <person name="Broadhvest J."/>
            <person name="Wilkins T.A."/>
        </authorList>
    </citation>
    <scope>NUCLEOTIDE SEQUENCE</scope>
    <source>
        <strain evidence="2">cv. AKA8401</strain>
    </source>
</reference>